<protein>
    <submittedName>
        <fullName evidence="1">HAD family phosphatase</fullName>
    </submittedName>
</protein>
<dbReference type="InterPro" id="IPR023214">
    <property type="entry name" value="HAD_sf"/>
</dbReference>
<dbReference type="Proteomes" id="UP000249061">
    <property type="component" value="Unassembled WGS sequence"/>
</dbReference>
<name>A0A2W5TD54_9BACT</name>
<dbReference type="Pfam" id="PF00702">
    <property type="entry name" value="Hydrolase"/>
    <property type="match status" value="1"/>
</dbReference>
<dbReference type="InterPro" id="IPR023198">
    <property type="entry name" value="PGP-like_dom2"/>
</dbReference>
<dbReference type="PANTHER" id="PTHR43611:SF3">
    <property type="entry name" value="FLAVIN MONONUCLEOTIDE HYDROLASE 1, CHLOROPLATIC"/>
    <property type="match status" value="1"/>
</dbReference>
<dbReference type="PANTHER" id="PTHR43611">
    <property type="entry name" value="ALPHA-D-GLUCOSE 1-PHOSPHATE PHOSPHATASE"/>
    <property type="match status" value="1"/>
</dbReference>
<organism evidence="1 2">
    <name type="scientific">Archangium gephyra</name>
    <dbReference type="NCBI Taxonomy" id="48"/>
    <lineage>
        <taxon>Bacteria</taxon>
        <taxon>Pseudomonadati</taxon>
        <taxon>Myxococcota</taxon>
        <taxon>Myxococcia</taxon>
        <taxon>Myxococcales</taxon>
        <taxon>Cystobacterineae</taxon>
        <taxon>Archangiaceae</taxon>
        <taxon>Archangium</taxon>
    </lineage>
</organism>
<accession>A0A2W5TD54</accession>
<dbReference type="InterPro" id="IPR036412">
    <property type="entry name" value="HAD-like_sf"/>
</dbReference>
<reference evidence="1 2" key="1">
    <citation type="submission" date="2017-08" db="EMBL/GenBank/DDBJ databases">
        <title>Infants hospitalized years apart are colonized by the same room-sourced microbial strains.</title>
        <authorList>
            <person name="Brooks B."/>
            <person name="Olm M.R."/>
            <person name="Firek B.A."/>
            <person name="Baker R."/>
            <person name="Thomas B.C."/>
            <person name="Morowitz M.J."/>
            <person name="Banfield J.F."/>
        </authorList>
    </citation>
    <scope>NUCLEOTIDE SEQUENCE [LARGE SCALE GENOMIC DNA]</scope>
    <source>
        <strain evidence="1">S2_003_000_R2_14</strain>
    </source>
</reference>
<sequence length="229" mass="25457">MKHDSSSSGCASTEITSNRVPLCGITDRMSLDAVILDLGNVFAFHDNTKLFAEMARAFNTTPDAMKQRLDGGLWDRVNRGELPGDSLRKELIERLGVEISPANWFDVWNCHFTINEEMATFVQFLVGQVKLVLLSNTHDQHIAYLRPKLPVLEQFDALVFSYDIGAVKPEKVAYEKALAAAGTSPWKTVYFDDVQKYAIGATQVGMHGRVFTDVAHFIEDLGKLGFKAG</sequence>
<dbReference type="AlphaFoldDB" id="A0A2W5TD54"/>
<dbReference type="Gene3D" id="1.10.150.240">
    <property type="entry name" value="Putative phosphatase, domain 2"/>
    <property type="match status" value="1"/>
</dbReference>
<dbReference type="Gene3D" id="3.40.50.1000">
    <property type="entry name" value="HAD superfamily/HAD-like"/>
    <property type="match status" value="1"/>
</dbReference>
<dbReference type="EMBL" id="QFQP01000021">
    <property type="protein sequence ID" value="PZR09315.1"/>
    <property type="molecule type" value="Genomic_DNA"/>
</dbReference>
<gene>
    <name evidence="1" type="ORF">DI536_22295</name>
</gene>
<proteinExistence type="predicted"/>
<comment type="caution">
    <text evidence="1">The sequence shown here is derived from an EMBL/GenBank/DDBJ whole genome shotgun (WGS) entry which is preliminary data.</text>
</comment>
<dbReference type="SUPFAM" id="SSF56784">
    <property type="entry name" value="HAD-like"/>
    <property type="match status" value="1"/>
</dbReference>
<evidence type="ECO:0000313" key="2">
    <source>
        <dbReference type="Proteomes" id="UP000249061"/>
    </source>
</evidence>
<evidence type="ECO:0000313" key="1">
    <source>
        <dbReference type="EMBL" id="PZR09315.1"/>
    </source>
</evidence>